<reference evidence="1 2" key="1">
    <citation type="submission" date="2019-03" db="EMBL/GenBank/DDBJ databases">
        <title>Genomic Encyclopedia of Type Strains, Phase IV (KMG-IV): sequencing the most valuable type-strain genomes for metagenomic binning, comparative biology and taxonomic classification.</title>
        <authorList>
            <person name="Goeker M."/>
        </authorList>
    </citation>
    <scope>NUCLEOTIDE SEQUENCE [LARGE SCALE GENOMIC DNA]</scope>
    <source>
        <strain evidence="1 2">DSM 45934</strain>
    </source>
</reference>
<proteinExistence type="predicted"/>
<accession>A0A4V2S4E9</accession>
<evidence type="ECO:0000313" key="2">
    <source>
        <dbReference type="Proteomes" id="UP000295680"/>
    </source>
</evidence>
<name>A0A4V2S4E9_9PSEU</name>
<dbReference type="RefSeq" id="WP_132125390.1">
    <property type="nucleotide sequence ID" value="NZ_SLWS01000016.1"/>
</dbReference>
<dbReference type="AlphaFoldDB" id="A0A4V2S4E9"/>
<sequence length="99" mass="10787">MPVLMIRYQVADEGVTEVATAVENAFAAVATQQPDGIRYAYLRNANEFIALLALDENVENPLPGIEEARQLQATVAKWAVGTAPAPQPFEILGTYRVLD</sequence>
<organism evidence="1 2">
    <name type="scientific">Actinocrispum wychmicini</name>
    <dbReference type="NCBI Taxonomy" id="1213861"/>
    <lineage>
        <taxon>Bacteria</taxon>
        <taxon>Bacillati</taxon>
        <taxon>Actinomycetota</taxon>
        <taxon>Actinomycetes</taxon>
        <taxon>Pseudonocardiales</taxon>
        <taxon>Pseudonocardiaceae</taxon>
        <taxon>Actinocrispum</taxon>
    </lineage>
</organism>
<dbReference type="OrthoDB" id="163010at2"/>
<keyword evidence="2" id="KW-1185">Reference proteome</keyword>
<comment type="caution">
    <text evidence="1">The sequence shown here is derived from an EMBL/GenBank/DDBJ whole genome shotgun (WGS) entry which is preliminary data.</text>
</comment>
<evidence type="ECO:0008006" key="3">
    <source>
        <dbReference type="Google" id="ProtNLM"/>
    </source>
</evidence>
<dbReference type="EMBL" id="SLWS01000016">
    <property type="protein sequence ID" value="TCO47970.1"/>
    <property type="molecule type" value="Genomic_DNA"/>
</dbReference>
<gene>
    <name evidence="1" type="ORF">EV192_11622</name>
</gene>
<evidence type="ECO:0000313" key="1">
    <source>
        <dbReference type="EMBL" id="TCO47970.1"/>
    </source>
</evidence>
<protein>
    <recommendedName>
        <fullName evidence="3">Antibiotic biosynthesis monooxygenase</fullName>
    </recommendedName>
</protein>
<dbReference type="Proteomes" id="UP000295680">
    <property type="component" value="Unassembled WGS sequence"/>
</dbReference>